<reference evidence="3" key="3">
    <citation type="submission" date="2018-04" db="EMBL/GenBank/DDBJ databases">
        <authorList>
            <person name="Sheh A."/>
            <person name="Shen Z."/>
            <person name="Mannion A.J."/>
            <person name="Fox J.G."/>
        </authorList>
    </citation>
    <scope>NUCLEOTIDE SEQUENCE</scope>
    <source>
        <strain evidence="3">MIT 97-6194</strain>
    </source>
</reference>
<sequence length="165" mass="19306">MIKGIIAGLLFISTIIGGYVLYAFYKKMQNSDVEIEQTIIDNAPKPRIAEIPKLDSIPDNTWISGTPKAKDTSYQFPSNVLDINVDVKKYEDLKTDYTKVLVKNLDDYKFLCINEILRQRRIDFSYFKNQNSLDLLLFVPNKEQREAILKDFDYYNVEYEISLKR</sequence>
<dbReference type="STRING" id="1548018.LS64_07945"/>
<evidence type="ECO:0000313" key="3">
    <source>
        <dbReference type="EMBL" id="TLD95291.1"/>
    </source>
</evidence>
<gene>
    <name evidence="2" type="ORF">DCO61_10125</name>
    <name evidence="3" type="ORF">LS64_002775</name>
</gene>
<protein>
    <recommendedName>
        <fullName evidence="6">Periplasmic protein</fullName>
    </recommendedName>
</protein>
<evidence type="ECO:0000256" key="1">
    <source>
        <dbReference type="SAM" id="Phobius"/>
    </source>
</evidence>
<dbReference type="EMBL" id="QBIU01000002">
    <property type="protein sequence ID" value="MWV70343.1"/>
    <property type="molecule type" value="Genomic_DNA"/>
</dbReference>
<evidence type="ECO:0000313" key="4">
    <source>
        <dbReference type="Proteomes" id="UP000029714"/>
    </source>
</evidence>
<dbReference type="EMBL" id="JRMP02000003">
    <property type="protein sequence ID" value="TLD95291.1"/>
    <property type="molecule type" value="Genomic_DNA"/>
</dbReference>
<dbReference type="Proteomes" id="UP000029714">
    <property type="component" value="Unassembled WGS sequence"/>
</dbReference>
<evidence type="ECO:0000313" key="5">
    <source>
        <dbReference type="Proteomes" id="UP000477070"/>
    </source>
</evidence>
<feature type="transmembrane region" description="Helical" evidence="1">
    <location>
        <begin position="6"/>
        <end position="25"/>
    </location>
</feature>
<dbReference type="RefSeq" id="WP_034572089.1">
    <property type="nucleotide sequence ID" value="NZ_JRMP02000003.1"/>
</dbReference>
<reference evidence="2 5" key="4">
    <citation type="submission" date="2019-12" db="EMBL/GenBank/DDBJ databases">
        <title>Multi-Generational Helicobacter saguini Isolates.</title>
        <authorList>
            <person name="Mannion A."/>
            <person name="Shen Z."/>
            <person name="Fox J.G."/>
        </authorList>
    </citation>
    <scope>NUCLEOTIDE SEQUENCE [LARGE SCALE GENOMIC DNA]</scope>
    <source>
        <strain evidence="2">16-048</strain>
        <strain evidence="5">16-048 (F4)</strain>
    </source>
</reference>
<organism evidence="3 4">
    <name type="scientific">Helicobacter saguini</name>
    <dbReference type="NCBI Taxonomy" id="1548018"/>
    <lineage>
        <taxon>Bacteria</taxon>
        <taxon>Pseudomonadati</taxon>
        <taxon>Campylobacterota</taxon>
        <taxon>Epsilonproteobacteria</taxon>
        <taxon>Campylobacterales</taxon>
        <taxon>Helicobacteraceae</taxon>
        <taxon>Helicobacter</taxon>
    </lineage>
</organism>
<dbReference type="AlphaFoldDB" id="A0A347VQ01"/>
<dbReference type="Proteomes" id="UP000477070">
    <property type="component" value="Unassembled WGS sequence"/>
</dbReference>
<evidence type="ECO:0008006" key="6">
    <source>
        <dbReference type="Google" id="ProtNLM"/>
    </source>
</evidence>
<reference evidence="3 4" key="2">
    <citation type="journal article" date="2016" name="Infect. Immun.">
        <title>Helicobacter saguini, a Novel Helicobacter Isolated from Cotton-Top Tamarins with Ulcerative Colitis, Has Proinflammatory Properties and Induces Typhlocolitis and Dysplasia in Gnotobiotic IL-10-/- Mice.</title>
        <authorList>
            <person name="Shen Z."/>
            <person name="Mannion A."/>
            <person name="Whary M.T."/>
            <person name="Muthupalani S."/>
            <person name="Sheh A."/>
            <person name="Feng Y."/>
            <person name="Gong G."/>
            <person name="Vandamme P."/>
            <person name="Holcombe H.R."/>
            <person name="Paster B.J."/>
            <person name="Fox J.G."/>
        </authorList>
    </citation>
    <scope>NUCLEOTIDE SEQUENCE [LARGE SCALE GENOMIC DNA]</scope>
    <source>
        <strain evidence="3 4">MIT 97-6194</strain>
    </source>
</reference>
<keyword evidence="1" id="KW-0812">Transmembrane</keyword>
<keyword evidence="4" id="KW-1185">Reference proteome</keyword>
<reference evidence="3 4" key="1">
    <citation type="journal article" date="2014" name="Genome Announc.">
        <title>Draft genome sequences of eight enterohepatic helicobacter species isolated from both laboratory and wild rodents.</title>
        <authorList>
            <person name="Sheh A."/>
            <person name="Shen Z."/>
            <person name="Fox J.G."/>
        </authorList>
    </citation>
    <scope>NUCLEOTIDE SEQUENCE [LARGE SCALE GENOMIC DNA]</scope>
    <source>
        <strain evidence="3 4">MIT 97-6194</strain>
    </source>
</reference>
<keyword evidence="1" id="KW-0472">Membrane</keyword>
<comment type="caution">
    <text evidence="3">The sequence shown here is derived from an EMBL/GenBank/DDBJ whole genome shotgun (WGS) entry which is preliminary data.</text>
</comment>
<name>A0A347VQ01_9HELI</name>
<accession>A0A347VQ01</accession>
<dbReference type="OrthoDB" id="5323729at2"/>
<proteinExistence type="predicted"/>
<keyword evidence="1" id="KW-1133">Transmembrane helix</keyword>
<evidence type="ECO:0000313" key="2">
    <source>
        <dbReference type="EMBL" id="MWV70343.1"/>
    </source>
</evidence>